<proteinExistence type="predicted"/>
<dbReference type="STRING" id="1618490.US90_C0001G0012"/>
<gene>
    <name evidence="1" type="ORF">US90_C0001G0012</name>
</gene>
<name>A0A0G0JYV0_9BACT</name>
<comment type="caution">
    <text evidence="1">The sequence shown here is derived from an EMBL/GenBank/DDBJ whole genome shotgun (WGS) entry which is preliminary data.</text>
</comment>
<protein>
    <submittedName>
        <fullName evidence="1">Uncharacterized protein</fullName>
    </submittedName>
</protein>
<dbReference type="EMBL" id="LBUT01000001">
    <property type="protein sequence ID" value="KKQ71682.1"/>
    <property type="molecule type" value="Genomic_DNA"/>
</dbReference>
<sequence length="248" mass="29293">MVYGARFESVWAKARRGSNPLPSAKMINLKDKLSHIITSRPDVIQFAKDRKYEEAWIIKLSDKKPTEVDIERYLKKDKFETIIVEYIWNSQDDNNRFVLTLFLDKKCKLQDPKKFIEISLDLFYTYSNFEDFLNIIDNQIIGSEYLLLNQTDSINLGVFNYWLSVGPVDLWSKKEIYDFEKIKSKIKTRPEIERTDLNYQGLLFRFNVSGILDGPYYGIKTPCCNKIGNDWVIDFDKVEYWTKLMLGI</sequence>
<accession>A0A0G0JYV0</accession>
<reference evidence="1 2" key="1">
    <citation type="journal article" date="2015" name="Nature">
        <title>rRNA introns, odd ribosomes, and small enigmatic genomes across a large radiation of phyla.</title>
        <authorList>
            <person name="Brown C.T."/>
            <person name="Hug L.A."/>
            <person name="Thomas B.C."/>
            <person name="Sharon I."/>
            <person name="Castelle C.J."/>
            <person name="Singh A."/>
            <person name="Wilkins M.J."/>
            <person name="Williams K.H."/>
            <person name="Banfield J.F."/>
        </authorList>
    </citation>
    <scope>NUCLEOTIDE SEQUENCE [LARGE SCALE GENOMIC DNA]</scope>
</reference>
<evidence type="ECO:0000313" key="1">
    <source>
        <dbReference type="EMBL" id="KKQ71682.1"/>
    </source>
</evidence>
<dbReference type="AlphaFoldDB" id="A0A0G0JYV0"/>
<dbReference type="Proteomes" id="UP000034406">
    <property type="component" value="Unassembled WGS sequence"/>
</dbReference>
<organism evidence="1 2">
    <name type="scientific">Candidatus Shapirobacteria bacterium GW2011_GWE2_38_30</name>
    <dbReference type="NCBI Taxonomy" id="1618490"/>
    <lineage>
        <taxon>Bacteria</taxon>
        <taxon>Candidatus Shapironibacteriota</taxon>
    </lineage>
</organism>
<evidence type="ECO:0000313" key="2">
    <source>
        <dbReference type="Proteomes" id="UP000034406"/>
    </source>
</evidence>